<evidence type="ECO:0000313" key="1">
    <source>
        <dbReference type="EMBL" id="TFK65400.1"/>
    </source>
</evidence>
<dbReference type="EMBL" id="ML208438">
    <property type="protein sequence ID" value="TFK65400.1"/>
    <property type="molecule type" value="Genomic_DNA"/>
</dbReference>
<protein>
    <submittedName>
        <fullName evidence="1">Uncharacterized protein</fullName>
    </submittedName>
</protein>
<organism evidence="1 2">
    <name type="scientific">Pluteus cervinus</name>
    <dbReference type="NCBI Taxonomy" id="181527"/>
    <lineage>
        <taxon>Eukaryota</taxon>
        <taxon>Fungi</taxon>
        <taxon>Dikarya</taxon>
        <taxon>Basidiomycota</taxon>
        <taxon>Agaricomycotina</taxon>
        <taxon>Agaricomycetes</taxon>
        <taxon>Agaricomycetidae</taxon>
        <taxon>Agaricales</taxon>
        <taxon>Pluteineae</taxon>
        <taxon>Pluteaceae</taxon>
        <taxon>Pluteus</taxon>
    </lineage>
</organism>
<name>A0ACD3AIA0_9AGAR</name>
<reference evidence="1 2" key="1">
    <citation type="journal article" date="2019" name="Nat. Ecol. Evol.">
        <title>Megaphylogeny resolves global patterns of mushroom evolution.</title>
        <authorList>
            <person name="Varga T."/>
            <person name="Krizsan K."/>
            <person name="Foldi C."/>
            <person name="Dima B."/>
            <person name="Sanchez-Garcia M."/>
            <person name="Sanchez-Ramirez S."/>
            <person name="Szollosi G.J."/>
            <person name="Szarkandi J.G."/>
            <person name="Papp V."/>
            <person name="Albert L."/>
            <person name="Andreopoulos W."/>
            <person name="Angelini C."/>
            <person name="Antonin V."/>
            <person name="Barry K.W."/>
            <person name="Bougher N.L."/>
            <person name="Buchanan P."/>
            <person name="Buyck B."/>
            <person name="Bense V."/>
            <person name="Catcheside P."/>
            <person name="Chovatia M."/>
            <person name="Cooper J."/>
            <person name="Damon W."/>
            <person name="Desjardin D."/>
            <person name="Finy P."/>
            <person name="Geml J."/>
            <person name="Haridas S."/>
            <person name="Hughes K."/>
            <person name="Justo A."/>
            <person name="Karasinski D."/>
            <person name="Kautmanova I."/>
            <person name="Kiss B."/>
            <person name="Kocsube S."/>
            <person name="Kotiranta H."/>
            <person name="LaButti K.M."/>
            <person name="Lechner B.E."/>
            <person name="Liimatainen K."/>
            <person name="Lipzen A."/>
            <person name="Lukacs Z."/>
            <person name="Mihaltcheva S."/>
            <person name="Morgado L.N."/>
            <person name="Niskanen T."/>
            <person name="Noordeloos M.E."/>
            <person name="Ohm R.A."/>
            <person name="Ortiz-Santana B."/>
            <person name="Ovrebo C."/>
            <person name="Racz N."/>
            <person name="Riley R."/>
            <person name="Savchenko A."/>
            <person name="Shiryaev A."/>
            <person name="Soop K."/>
            <person name="Spirin V."/>
            <person name="Szebenyi C."/>
            <person name="Tomsovsky M."/>
            <person name="Tulloss R.E."/>
            <person name="Uehling J."/>
            <person name="Grigoriev I.V."/>
            <person name="Vagvolgyi C."/>
            <person name="Papp T."/>
            <person name="Martin F.M."/>
            <person name="Miettinen O."/>
            <person name="Hibbett D.S."/>
            <person name="Nagy L.G."/>
        </authorList>
    </citation>
    <scope>NUCLEOTIDE SEQUENCE [LARGE SCALE GENOMIC DNA]</scope>
    <source>
        <strain evidence="1 2">NL-1719</strain>
    </source>
</reference>
<dbReference type="Proteomes" id="UP000308600">
    <property type="component" value="Unassembled WGS sequence"/>
</dbReference>
<proteinExistence type="predicted"/>
<gene>
    <name evidence="1" type="ORF">BDN72DRAFT_801194</name>
</gene>
<accession>A0ACD3AIA0</accession>
<keyword evidence="2" id="KW-1185">Reference proteome</keyword>
<sequence length="244" mass="26276">MHMLPPLDLPEGVLLLITDELASPSDFLLHKCLLMNSKEARDSKIIVLSVSEGLTKWKTVASRSNLNLTRSLESGGLQFVDVLTHVDPPSPSSDTTGPSLKPIFDLVLSSIKGSKSPPLIILDDISSLEWIGFPSLDIIRFVRALNALCAQNNATFVIRYHIVTPDGPDDTLTSLQQLCSYHIDVRPLSSGRSGAVSGEISVYPGPATIVSPNVRTIPRSAALQYRLTDTGAVFFERGTGGGVL</sequence>
<evidence type="ECO:0000313" key="2">
    <source>
        <dbReference type="Proteomes" id="UP000308600"/>
    </source>
</evidence>